<dbReference type="PROSITE" id="PS51766">
    <property type="entry name" value="DOCKERIN"/>
    <property type="match status" value="1"/>
</dbReference>
<dbReference type="SUPFAM" id="SSF63446">
    <property type="entry name" value="Type I dockerin domain"/>
    <property type="match status" value="1"/>
</dbReference>
<accession>A0A369B2L8</accession>
<dbReference type="InterPro" id="IPR016134">
    <property type="entry name" value="Dockerin_dom"/>
</dbReference>
<dbReference type="Gene3D" id="3.40.50.1110">
    <property type="entry name" value="SGNH hydrolase"/>
    <property type="match status" value="1"/>
</dbReference>
<dbReference type="SUPFAM" id="SSF49785">
    <property type="entry name" value="Galactose-binding domain-like"/>
    <property type="match status" value="1"/>
</dbReference>
<dbReference type="InterPro" id="IPR002105">
    <property type="entry name" value="Dockerin_1_rpt"/>
</dbReference>
<dbReference type="InterPro" id="IPR008979">
    <property type="entry name" value="Galactose-bd-like_sf"/>
</dbReference>
<dbReference type="GO" id="GO:0000272">
    <property type="term" value="P:polysaccharide catabolic process"/>
    <property type="evidence" value="ECO:0007669"/>
    <property type="project" value="InterPro"/>
</dbReference>
<dbReference type="GO" id="GO:0030246">
    <property type="term" value="F:carbohydrate binding"/>
    <property type="evidence" value="ECO:0007669"/>
    <property type="project" value="InterPro"/>
</dbReference>
<evidence type="ECO:0000313" key="5">
    <source>
        <dbReference type="Proteomes" id="UP000253034"/>
    </source>
</evidence>
<keyword evidence="1" id="KW-0732">Signal</keyword>
<feature type="domain" description="CBM6" evidence="2">
    <location>
        <begin position="37"/>
        <end position="160"/>
    </location>
</feature>
<evidence type="ECO:0000259" key="2">
    <source>
        <dbReference type="PROSITE" id="PS51175"/>
    </source>
</evidence>
<evidence type="ECO:0000313" key="4">
    <source>
        <dbReference type="EMBL" id="RCX14818.1"/>
    </source>
</evidence>
<comment type="caution">
    <text evidence="4">The sequence shown here is derived from an EMBL/GenBank/DDBJ whole genome shotgun (WGS) entry which is preliminary data.</text>
</comment>
<dbReference type="InterPro" id="IPR036514">
    <property type="entry name" value="SGNH_hydro_sf"/>
</dbReference>
<protein>
    <submittedName>
        <fullName evidence="4">Dockerin type I repeat protein</fullName>
    </submittedName>
</protein>
<dbReference type="Proteomes" id="UP000253034">
    <property type="component" value="Unassembled WGS sequence"/>
</dbReference>
<dbReference type="SUPFAM" id="SSF52266">
    <property type="entry name" value="SGNH hydrolase"/>
    <property type="match status" value="1"/>
</dbReference>
<gene>
    <name evidence="4" type="ORF">DFR58_11452</name>
</gene>
<proteinExistence type="predicted"/>
<reference evidence="4 5" key="1">
    <citation type="submission" date="2018-07" db="EMBL/GenBank/DDBJ databases">
        <title>Genomic Encyclopedia of Type Strains, Phase IV (KMG-IV): sequencing the most valuable type-strain genomes for metagenomic binning, comparative biology and taxonomic classification.</title>
        <authorList>
            <person name="Goeker M."/>
        </authorList>
    </citation>
    <scope>NUCLEOTIDE SEQUENCE [LARGE SCALE GENOMIC DNA]</scope>
    <source>
        <strain evidence="4 5">DSM 27016</strain>
    </source>
</reference>
<dbReference type="Gene3D" id="1.10.1330.10">
    <property type="entry name" value="Dockerin domain"/>
    <property type="match status" value="1"/>
</dbReference>
<keyword evidence="5" id="KW-1185">Reference proteome</keyword>
<evidence type="ECO:0000259" key="3">
    <source>
        <dbReference type="PROSITE" id="PS51766"/>
    </source>
</evidence>
<dbReference type="Gene3D" id="2.60.120.260">
    <property type="entry name" value="Galactose-binding domain-like"/>
    <property type="match status" value="1"/>
</dbReference>
<feature type="domain" description="Dockerin" evidence="3">
    <location>
        <begin position="165"/>
        <end position="231"/>
    </location>
</feature>
<dbReference type="AlphaFoldDB" id="A0A369B2L8"/>
<dbReference type="GO" id="GO:0004553">
    <property type="term" value="F:hydrolase activity, hydrolyzing O-glycosyl compounds"/>
    <property type="evidence" value="ECO:0007669"/>
    <property type="project" value="InterPro"/>
</dbReference>
<dbReference type="InterPro" id="IPR005084">
    <property type="entry name" value="CBM6"/>
</dbReference>
<dbReference type="InterPro" id="IPR036439">
    <property type="entry name" value="Dockerin_dom_sf"/>
</dbReference>
<dbReference type="PROSITE" id="PS51175">
    <property type="entry name" value="CBM6"/>
    <property type="match status" value="1"/>
</dbReference>
<dbReference type="InterPro" id="IPR018247">
    <property type="entry name" value="EF_Hand_1_Ca_BS"/>
</dbReference>
<dbReference type="Pfam" id="PF03422">
    <property type="entry name" value="CBM_6"/>
    <property type="match status" value="1"/>
</dbReference>
<dbReference type="SMART" id="SM00606">
    <property type="entry name" value="CBD_IV"/>
    <property type="match status" value="1"/>
</dbReference>
<dbReference type="Pfam" id="PF00404">
    <property type="entry name" value="Dockerin_1"/>
    <property type="match status" value="1"/>
</dbReference>
<dbReference type="EMBL" id="QPJT01000014">
    <property type="protein sequence ID" value="RCX14818.1"/>
    <property type="molecule type" value="Genomic_DNA"/>
</dbReference>
<dbReference type="PROSITE" id="PS00018">
    <property type="entry name" value="EF_HAND_1"/>
    <property type="match status" value="1"/>
</dbReference>
<sequence>MKMQIKRSLAIIIGLVFILSSLGFEASAASTTISAFTQIEGESYDTQSGIQNGSCSEGGECVGYIENGDYTVYTNLDFESGAKGFKARVASATSGGNIEIRLDSITGSVIGTCAVPGTGDWQNWVDVRCDVSGVSGKHDLYLKYTGGSGYLFNVNWFTFSKGGGSEGILGDLNSDGKIDSVDFLLMKKHILELELLTDSKCADLDGNEAVNTLDLLLMKQFLLGIIDKFPAQKEDPEPTDELNIPWDWAGIIGTGQSLSVGATPLLSTSQRYNNLKLSLGSLTVPPYDANNSSLRMVPLVEPIRSLATSFPGAYPKNIWGETPHTAMANQITAMAKSQGAADYITAHTVVGESGQGYDKIKKGAVDTGNTGRAYAASIFEVTAINRLAKAAGKKYGVGGITLVHGENDNGNMAYENNIRQMWSDYNQDIKAITGQTQKIPMFLVQQHTYPSTGTAFSTTAQWRAGVDYPGDIICIGPNYQRTYGSDRVHLLSSGYQQLGEKFGQVYYERVVLGHDWKPLQPTGATKSGRVITVNFHVPVAPLVWDSTLPAPNQSSQTEWRNGKGFEVTANGSKITISSAEISGSSVKITCASDLPASGVNVGYAFTGGTARSNGSYRWGLLRDSDPFKGSITGASQPNFCVAFQISVQ</sequence>
<organism evidence="4 5">
    <name type="scientific">Anaerobacterium chartisolvens</name>
    <dbReference type="NCBI Taxonomy" id="1297424"/>
    <lineage>
        <taxon>Bacteria</taxon>
        <taxon>Bacillati</taxon>
        <taxon>Bacillota</taxon>
        <taxon>Clostridia</taxon>
        <taxon>Eubacteriales</taxon>
        <taxon>Oscillospiraceae</taxon>
        <taxon>Anaerobacterium</taxon>
    </lineage>
</organism>
<dbReference type="CDD" id="cd14256">
    <property type="entry name" value="Dockerin_I"/>
    <property type="match status" value="1"/>
</dbReference>
<dbReference type="InterPro" id="IPR006584">
    <property type="entry name" value="Cellulose-bd_IV"/>
</dbReference>
<name>A0A369B2L8_9FIRM</name>
<dbReference type="CDD" id="cd04084">
    <property type="entry name" value="CBM6_xylanase-like"/>
    <property type="match status" value="1"/>
</dbReference>
<evidence type="ECO:0000256" key="1">
    <source>
        <dbReference type="ARBA" id="ARBA00022729"/>
    </source>
</evidence>